<dbReference type="SMART" id="SM00054">
    <property type="entry name" value="EFh"/>
    <property type="match status" value="2"/>
</dbReference>
<dbReference type="Gene3D" id="1.10.238.10">
    <property type="entry name" value="EF-hand"/>
    <property type="match status" value="2"/>
</dbReference>
<feature type="domain" description="EF-hand" evidence="4">
    <location>
        <begin position="23"/>
        <end position="58"/>
    </location>
</feature>
<name>A0ABU3P8X8_9BURK</name>
<dbReference type="SUPFAM" id="SSF47473">
    <property type="entry name" value="EF-hand"/>
    <property type="match status" value="1"/>
</dbReference>
<evidence type="ECO:0000259" key="4">
    <source>
        <dbReference type="PROSITE" id="PS50222"/>
    </source>
</evidence>
<sequence>MNFKAFVWGLTFLAAGTSAWAQAAPSRSRAIFDALDRNHDGFVSIDEFHKDIVASWQALDLNHDGFISDDELQTLPSRARSLLLSSLKHADANGDHRITFKEVVQARMQAFDAADSNHDDRLSLNELLAYEARLEAKPAAKPAVKAARH</sequence>
<dbReference type="PANTHER" id="PTHR10827">
    <property type="entry name" value="RETICULOCALBIN"/>
    <property type="match status" value="1"/>
</dbReference>
<dbReference type="RefSeq" id="WP_315649509.1">
    <property type="nucleotide sequence ID" value="NZ_JAVXZY010000002.1"/>
</dbReference>
<dbReference type="EMBL" id="JAVXZY010000002">
    <property type="protein sequence ID" value="MDT8999019.1"/>
    <property type="molecule type" value="Genomic_DNA"/>
</dbReference>
<evidence type="ECO:0000313" key="6">
    <source>
        <dbReference type="Proteomes" id="UP001246372"/>
    </source>
</evidence>
<comment type="caution">
    <text evidence="5">The sequence shown here is derived from an EMBL/GenBank/DDBJ whole genome shotgun (WGS) entry which is preliminary data.</text>
</comment>
<dbReference type="InterPro" id="IPR018247">
    <property type="entry name" value="EF_Hand_1_Ca_BS"/>
</dbReference>
<gene>
    <name evidence="5" type="ORF">RQP53_07040</name>
</gene>
<proteinExistence type="predicted"/>
<keyword evidence="2" id="KW-0677">Repeat</keyword>
<keyword evidence="1" id="KW-0479">Metal-binding</keyword>
<feature type="signal peptide" evidence="3">
    <location>
        <begin position="1"/>
        <end position="23"/>
    </location>
</feature>
<dbReference type="InterPro" id="IPR011992">
    <property type="entry name" value="EF-hand-dom_pair"/>
</dbReference>
<evidence type="ECO:0000256" key="1">
    <source>
        <dbReference type="ARBA" id="ARBA00022723"/>
    </source>
</evidence>
<feature type="chain" id="PRO_5045646844" evidence="3">
    <location>
        <begin position="24"/>
        <end position="149"/>
    </location>
</feature>
<protein>
    <submittedName>
        <fullName evidence="5">EF-hand domain-containing protein</fullName>
    </submittedName>
</protein>
<evidence type="ECO:0000256" key="3">
    <source>
        <dbReference type="SAM" id="SignalP"/>
    </source>
</evidence>
<dbReference type="Proteomes" id="UP001246372">
    <property type="component" value="Unassembled WGS sequence"/>
</dbReference>
<dbReference type="PANTHER" id="PTHR10827:SF98">
    <property type="entry name" value="45 KDA CALCIUM-BINDING PROTEIN"/>
    <property type="match status" value="1"/>
</dbReference>
<reference evidence="5" key="1">
    <citation type="submission" date="2023-09" db="EMBL/GenBank/DDBJ databases">
        <title>Paucibacter sp. APW11 Genome sequencing and assembly.</title>
        <authorList>
            <person name="Kim I."/>
        </authorList>
    </citation>
    <scope>NUCLEOTIDE SEQUENCE</scope>
    <source>
        <strain evidence="5">APW11</strain>
    </source>
</reference>
<dbReference type="PROSITE" id="PS00018">
    <property type="entry name" value="EF_HAND_1"/>
    <property type="match status" value="2"/>
</dbReference>
<dbReference type="InterPro" id="IPR002048">
    <property type="entry name" value="EF_hand_dom"/>
</dbReference>
<evidence type="ECO:0000256" key="2">
    <source>
        <dbReference type="ARBA" id="ARBA00022737"/>
    </source>
</evidence>
<evidence type="ECO:0000313" key="5">
    <source>
        <dbReference type="EMBL" id="MDT8999019.1"/>
    </source>
</evidence>
<dbReference type="PROSITE" id="PS50222">
    <property type="entry name" value="EF_HAND_2"/>
    <property type="match status" value="1"/>
</dbReference>
<keyword evidence="3" id="KW-0732">Signal</keyword>
<accession>A0ABU3P8X8</accession>
<dbReference type="Pfam" id="PF13202">
    <property type="entry name" value="EF-hand_5"/>
    <property type="match status" value="2"/>
</dbReference>
<keyword evidence="6" id="KW-1185">Reference proteome</keyword>
<organism evidence="5 6">
    <name type="scientific">Roseateles aquae</name>
    <dbReference type="NCBI Taxonomy" id="3077235"/>
    <lineage>
        <taxon>Bacteria</taxon>
        <taxon>Pseudomonadati</taxon>
        <taxon>Pseudomonadota</taxon>
        <taxon>Betaproteobacteria</taxon>
        <taxon>Burkholderiales</taxon>
        <taxon>Sphaerotilaceae</taxon>
        <taxon>Roseateles</taxon>
    </lineage>
</organism>